<name>A0A6G7KBH8_9LACT</name>
<protein>
    <submittedName>
        <fullName evidence="1">Uncharacterized protein</fullName>
    </submittedName>
</protein>
<evidence type="ECO:0000313" key="2">
    <source>
        <dbReference type="Proteomes" id="UP000501451"/>
    </source>
</evidence>
<dbReference type="RefSeq" id="WP_166163189.1">
    <property type="nucleotide sequence ID" value="NZ_CP049740.1"/>
</dbReference>
<dbReference type="KEGG" id="jar:G7057_09365"/>
<evidence type="ECO:0000313" key="1">
    <source>
        <dbReference type="EMBL" id="QII82619.1"/>
    </source>
</evidence>
<accession>A0A6G7KBH8</accession>
<dbReference type="Proteomes" id="UP000501451">
    <property type="component" value="Chromosome"/>
</dbReference>
<reference evidence="1 2" key="1">
    <citation type="journal article" date="2017" name="Int. J. Syst. Evol. Microbiol.">
        <title>Jeotgalibaca porci sp. nov. and Jeotgalibaca arthritidis sp. nov., isolated from pigs, and emended description of the genus Jeotgalibaca.</title>
        <authorList>
            <person name="Zamora L."/>
            <person name="Perez-Sancho M."/>
            <person name="Dominguez L."/>
            <person name="Fernandez-Garayzabal J.F."/>
            <person name="Vela A.I."/>
        </authorList>
    </citation>
    <scope>NUCLEOTIDE SEQUENCE [LARGE SCALE GENOMIC DNA]</scope>
    <source>
        <strain evidence="1 2">CECT 9157</strain>
    </source>
</reference>
<dbReference type="AlphaFoldDB" id="A0A6G7KBH8"/>
<gene>
    <name evidence="1" type="ORF">G7057_09365</name>
</gene>
<sequence length="102" mass="11280">MKKSTEIDDIKESLVFALEELGGLAGSMQLATIATNAMNRMAENSGAETATNLQRAAKIGLPEIMDVQRNCYRRIKIVEDLLQSEVVNLIRLTKEAADDERV</sequence>
<keyword evidence="2" id="KW-1185">Reference proteome</keyword>
<organism evidence="1 2">
    <name type="scientific">Jeotgalibaca arthritidis</name>
    <dbReference type="NCBI Taxonomy" id="1868794"/>
    <lineage>
        <taxon>Bacteria</taxon>
        <taxon>Bacillati</taxon>
        <taxon>Bacillota</taxon>
        <taxon>Bacilli</taxon>
        <taxon>Lactobacillales</taxon>
        <taxon>Carnobacteriaceae</taxon>
        <taxon>Jeotgalibaca</taxon>
    </lineage>
</organism>
<proteinExistence type="predicted"/>
<dbReference type="EMBL" id="CP049740">
    <property type="protein sequence ID" value="QII82619.1"/>
    <property type="molecule type" value="Genomic_DNA"/>
</dbReference>